<dbReference type="OrthoDB" id="10263206at2759"/>
<reference evidence="1" key="1">
    <citation type="submission" date="2021-01" db="UniProtKB">
        <authorList>
            <consortium name="EnsemblMetazoa"/>
        </authorList>
    </citation>
    <scope>IDENTIFICATION</scope>
</reference>
<dbReference type="EnsemblMetazoa" id="XM_031920924">
    <property type="protein sequence ID" value="XP_031776784"/>
    <property type="gene ID" value="LOC116415762"/>
</dbReference>
<dbReference type="GeneID" id="116415762"/>
<dbReference type="EnsemblMetazoa" id="XM_032598913">
    <property type="protein sequence ID" value="XP_032454804"/>
    <property type="gene ID" value="LOC116415762"/>
</dbReference>
<organism evidence="1 2">
    <name type="scientific">Nasonia vitripennis</name>
    <name type="common">Parasitic wasp</name>
    <dbReference type="NCBI Taxonomy" id="7425"/>
    <lineage>
        <taxon>Eukaryota</taxon>
        <taxon>Metazoa</taxon>
        <taxon>Ecdysozoa</taxon>
        <taxon>Arthropoda</taxon>
        <taxon>Hexapoda</taxon>
        <taxon>Insecta</taxon>
        <taxon>Pterygota</taxon>
        <taxon>Neoptera</taxon>
        <taxon>Endopterygota</taxon>
        <taxon>Hymenoptera</taxon>
        <taxon>Apocrita</taxon>
        <taxon>Proctotrupomorpha</taxon>
        <taxon>Chalcidoidea</taxon>
        <taxon>Pteromalidae</taxon>
        <taxon>Pteromalinae</taxon>
        <taxon>Nasonia</taxon>
    </lineage>
</organism>
<proteinExistence type="predicted"/>
<sequence>MRLWPRRERELYKSFIDDLIVIPGESNLETGRVDVTTDDHSLNLDQNSKWQTFFKDNKVLLQIDKDVRRLCPDISFFQLGCEYPCKAIMHSNGQKRLHQRVHHTVLKSASVEEGSVSYQDRCFRKKGCRGLHTTGGWQGPLGSIRKNGRFCFTNLMAEIRDFFIKCLDKAKFGINAMISKLDTQVEIPSSKVLECHGHYYAKF</sequence>
<name>A0A7M7QYS6_NASVI</name>
<protein>
    <submittedName>
        <fullName evidence="1">Uncharacterized protein</fullName>
    </submittedName>
</protein>
<keyword evidence="2" id="KW-1185">Reference proteome</keyword>
<dbReference type="RefSeq" id="XP_031776784.1">
    <property type="nucleotide sequence ID" value="XM_031920924.2"/>
</dbReference>
<dbReference type="InParanoid" id="A0A7M7QYS6"/>
<dbReference type="InterPro" id="IPR035969">
    <property type="entry name" value="Rab-GAP_TBC_sf"/>
</dbReference>
<accession>A0A7M7QYS6</accession>
<dbReference type="AlphaFoldDB" id="A0A7M7QYS6"/>
<evidence type="ECO:0000313" key="1">
    <source>
        <dbReference type="EnsemblMetazoa" id="XP_032454804"/>
    </source>
</evidence>
<dbReference type="Proteomes" id="UP000002358">
    <property type="component" value="Chromosome 1"/>
</dbReference>
<dbReference type="SUPFAM" id="SSF47923">
    <property type="entry name" value="Ypt/Rab-GAP domain of gyp1p"/>
    <property type="match status" value="1"/>
</dbReference>
<dbReference type="KEGG" id="nvi:116415762"/>
<dbReference type="RefSeq" id="XP_032454804.1">
    <property type="nucleotide sequence ID" value="XM_032598913.1"/>
</dbReference>
<evidence type="ECO:0000313" key="2">
    <source>
        <dbReference type="Proteomes" id="UP000002358"/>
    </source>
</evidence>